<feature type="compositionally biased region" description="Basic and acidic residues" evidence="1">
    <location>
        <begin position="212"/>
        <end position="227"/>
    </location>
</feature>
<reference evidence="3" key="1">
    <citation type="submission" date="2023-06" db="EMBL/GenBank/DDBJ databases">
        <title>Male Hemibagrus guttatus genome.</title>
        <authorList>
            <person name="Bian C."/>
        </authorList>
    </citation>
    <scope>NUCLEOTIDE SEQUENCE</scope>
    <source>
        <strain evidence="3">Male_cb2023</strain>
        <tissue evidence="3">Muscle</tissue>
    </source>
</reference>
<gene>
    <name evidence="3" type="ORF">QTP70_034898</name>
</gene>
<proteinExistence type="predicted"/>
<keyword evidence="2" id="KW-1133">Transmembrane helix</keyword>
<organism evidence="3 4">
    <name type="scientific">Hemibagrus guttatus</name>
    <dbReference type="NCBI Taxonomy" id="175788"/>
    <lineage>
        <taxon>Eukaryota</taxon>
        <taxon>Metazoa</taxon>
        <taxon>Chordata</taxon>
        <taxon>Craniata</taxon>
        <taxon>Vertebrata</taxon>
        <taxon>Euteleostomi</taxon>
        <taxon>Actinopterygii</taxon>
        <taxon>Neopterygii</taxon>
        <taxon>Teleostei</taxon>
        <taxon>Ostariophysi</taxon>
        <taxon>Siluriformes</taxon>
        <taxon>Bagridae</taxon>
        <taxon>Hemibagrus</taxon>
    </lineage>
</organism>
<feature type="region of interest" description="Disordered" evidence="1">
    <location>
        <begin position="189"/>
        <end position="253"/>
    </location>
</feature>
<protein>
    <submittedName>
        <fullName evidence="3">Uncharacterized protein</fullName>
    </submittedName>
</protein>
<keyword evidence="2" id="KW-0812">Transmembrane</keyword>
<evidence type="ECO:0000313" key="4">
    <source>
        <dbReference type="Proteomes" id="UP001274896"/>
    </source>
</evidence>
<keyword evidence="2" id="KW-0472">Membrane</keyword>
<sequence>MYRDSTKIHTFNLPNGSCFSCVNHTMSTICIKNVTKKNISLIFTHLKHSGVYYLAVLRQAITFVESNRVNLTVHPVEYTTIYTTASSANITPLQQDQSGKKSTMLLAVLVLFAVAVVVIIVLSFFCWNCRKKTDKPPAVNPTSAPQVISVPDVTCVEYCVLEFPNRPGEKVRSTEERVEYSPIIFPPRKTLAQDNEGKSTTQQNKIKKSPKLQHEENVTDKVYEKAKTSKPKHQKCHKKSHLPASSQVPKAQV</sequence>
<dbReference type="EMBL" id="JAUCMX010000010">
    <property type="protein sequence ID" value="KAK3533903.1"/>
    <property type="molecule type" value="Genomic_DNA"/>
</dbReference>
<dbReference type="Proteomes" id="UP001274896">
    <property type="component" value="Unassembled WGS sequence"/>
</dbReference>
<dbReference type="AlphaFoldDB" id="A0AAE0QVY9"/>
<feature type="compositionally biased region" description="Basic residues" evidence="1">
    <location>
        <begin position="228"/>
        <end position="241"/>
    </location>
</feature>
<feature type="compositionally biased region" description="Polar residues" evidence="1">
    <location>
        <begin position="243"/>
        <end position="253"/>
    </location>
</feature>
<accession>A0AAE0QVY9</accession>
<feature type="transmembrane region" description="Helical" evidence="2">
    <location>
        <begin position="104"/>
        <end position="125"/>
    </location>
</feature>
<name>A0AAE0QVY9_9TELE</name>
<keyword evidence="4" id="KW-1185">Reference proteome</keyword>
<evidence type="ECO:0000313" key="3">
    <source>
        <dbReference type="EMBL" id="KAK3533903.1"/>
    </source>
</evidence>
<evidence type="ECO:0000256" key="1">
    <source>
        <dbReference type="SAM" id="MobiDB-lite"/>
    </source>
</evidence>
<comment type="caution">
    <text evidence="3">The sequence shown here is derived from an EMBL/GenBank/DDBJ whole genome shotgun (WGS) entry which is preliminary data.</text>
</comment>
<evidence type="ECO:0000256" key="2">
    <source>
        <dbReference type="SAM" id="Phobius"/>
    </source>
</evidence>